<gene>
    <name evidence="2" type="ORF">GCM10011578_018930</name>
</gene>
<dbReference type="Proteomes" id="UP000653411">
    <property type="component" value="Unassembled WGS sequence"/>
</dbReference>
<evidence type="ECO:0000313" key="2">
    <source>
        <dbReference type="EMBL" id="GGM98167.1"/>
    </source>
</evidence>
<organism evidence="2 3">
    <name type="scientific">Streptomyces fuscichromogenes</name>
    <dbReference type="NCBI Taxonomy" id="1324013"/>
    <lineage>
        <taxon>Bacteria</taxon>
        <taxon>Bacillati</taxon>
        <taxon>Actinomycetota</taxon>
        <taxon>Actinomycetes</taxon>
        <taxon>Kitasatosporales</taxon>
        <taxon>Streptomycetaceae</taxon>
        <taxon>Streptomyces</taxon>
    </lineage>
</organism>
<protein>
    <submittedName>
        <fullName evidence="2">Uncharacterized protein</fullName>
    </submittedName>
</protein>
<dbReference type="AlphaFoldDB" id="A0A917X9R2"/>
<reference evidence="2" key="2">
    <citation type="submission" date="2020-09" db="EMBL/GenBank/DDBJ databases">
        <authorList>
            <person name="Sun Q."/>
            <person name="Zhou Y."/>
        </authorList>
    </citation>
    <scope>NUCLEOTIDE SEQUENCE</scope>
    <source>
        <strain evidence="2">CGMCC 4.7110</strain>
    </source>
</reference>
<evidence type="ECO:0000256" key="1">
    <source>
        <dbReference type="SAM" id="MobiDB-lite"/>
    </source>
</evidence>
<comment type="caution">
    <text evidence="2">The sequence shown here is derived from an EMBL/GenBank/DDBJ whole genome shotgun (WGS) entry which is preliminary data.</text>
</comment>
<reference evidence="2" key="1">
    <citation type="journal article" date="2014" name="Int. J. Syst. Evol. Microbiol.">
        <title>Complete genome sequence of Corynebacterium casei LMG S-19264T (=DSM 44701T), isolated from a smear-ripened cheese.</title>
        <authorList>
            <consortium name="US DOE Joint Genome Institute (JGI-PGF)"/>
            <person name="Walter F."/>
            <person name="Albersmeier A."/>
            <person name="Kalinowski J."/>
            <person name="Ruckert C."/>
        </authorList>
    </citation>
    <scope>NUCLEOTIDE SEQUENCE</scope>
    <source>
        <strain evidence="2">CGMCC 4.7110</strain>
    </source>
</reference>
<dbReference type="EMBL" id="BMML01000003">
    <property type="protein sequence ID" value="GGM98167.1"/>
    <property type="molecule type" value="Genomic_DNA"/>
</dbReference>
<name>A0A917X9R2_9ACTN</name>
<evidence type="ECO:0000313" key="3">
    <source>
        <dbReference type="Proteomes" id="UP000653411"/>
    </source>
</evidence>
<proteinExistence type="predicted"/>
<sequence>MSLDPRPTATRRIVGEPPEPASFTGEVIFASPVEGGDRERSRAAGRPRAVSAVDVAVDVIGI</sequence>
<feature type="region of interest" description="Disordered" evidence="1">
    <location>
        <begin position="1"/>
        <end position="23"/>
    </location>
</feature>
<keyword evidence="3" id="KW-1185">Reference proteome</keyword>
<accession>A0A917X9R2</accession>